<dbReference type="AlphaFoldDB" id="A0A3P3W5Q6"/>
<dbReference type="RefSeq" id="WP_125019670.1">
    <property type="nucleotide sequence ID" value="NZ_RQVQ01000030.1"/>
</dbReference>
<evidence type="ECO:0000313" key="1">
    <source>
        <dbReference type="EMBL" id="RRJ89316.1"/>
    </source>
</evidence>
<name>A0A3P3W5Q6_9FLAO</name>
<dbReference type="PROSITE" id="PS51257">
    <property type="entry name" value="PROKAR_LIPOPROTEIN"/>
    <property type="match status" value="1"/>
</dbReference>
<sequence>MKLKHIIAIVPFVLFSCNNGNLLNDEGSGESISNSPNFELQNKKSQEIIKQIDEKQHTLKTKLKKTKGKNADNLYLEYSKLLNSLIKELETNEYNSLSIYNKWENEIAPDSIQKKMELYDKLQIKIIENNDGSYNLKYRPGFYYDMFKYKASKDLREYLKLATLQRKKPIVVDGLINEDWSEISNRLIIWENFIKNNPNSAYKEDAKGKYLELIQLYLFGNKNERSYSIDTKKIEPLTEQEYMNFVKKYGKTTTGIITKNFLDFFYTNDKNFSSEEFHKKITEYTNQEIEKEMKKF</sequence>
<protein>
    <recommendedName>
        <fullName evidence="3">Lipoprotein</fullName>
    </recommendedName>
</protein>
<dbReference type="Proteomes" id="UP000275719">
    <property type="component" value="Unassembled WGS sequence"/>
</dbReference>
<dbReference type="OrthoDB" id="8605367at2"/>
<gene>
    <name evidence="1" type="ORF">EG240_12200</name>
</gene>
<comment type="caution">
    <text evidence="1">The sequence shown here is derived from an EMBL/GenBank/DDBJ whole genome shotgun (WGS) entry which is preliminary data.</text>
</comment>
<dbReference type="EMBL" id="RQVQ01000030">
    <property type="protein sequence ID" value="RRJ89316.1"/>
    <property type="molecule type" value="Genomic_DNA"/>
</dbReference>
<accession>A0A3P3W5Q6</accession>
<evidence type="ECO:0000313" key="2">
    <source>
        <dbReference type="Proteomes" id="UP000275719"/>
    </source>
</evidence>
<reference evidence="1 2" key="1">
    <citation type="submission" date="2018-11" db="EMBL/GenBank/DDBJ databases">
        <title>Flavobacterium sp. nov., YIM 102701-2 draft genome.</title>
        <authorList>
            <person name="Li G."/>
            <person name="Jiang Y."/>
        </authorList>
    </citation>
    <scope>NUCLEOTIDE SEQUENCE [LARGE SCALE GENOMIC DNA]</scope>
    <source>
        <strain evidence="1 2">YIM 102701-2</strain>
    </source>
</reference>
<keyword evidence="2" id="KW-1185">Reference proteome</keyword>
<proteinExistence type="predicted"/>
<evidence type="ECO:0008006" key="3">
    <source>
        <dbReference type="Google" id="ProtNLM"/>
    </source>
</evidence>
<organism evidence="1 2">
    <name type="scientific">Paenimyroides tangerinum</name>
    <dbReference type="NCBI Taxonomy" id="2488728"/>
    <lineage>
        <taxon>Bacteria</taxon>
        <taxon>Pseudomonadati</taxon>
        <taxon>Bacteroidota</taxon>
        <taxon>Flavobacteriia</taxon>
        <taxon>Flavobacteriales</taxon>
        <taxon>Flavobacteriaceae</taxon>
        <taxon>Paenimyroides</taxon>
    </lineage>
</organism>